<protein>
    <recommendedName>
        <fullName evidence="3">Ribosomal protein L16</fullName>
    </recommendedName>
</protein>
<dbReference type="AlphaFoldDB" id="A0AAV2BJF1"/>
<reference evidence="1 2" key="1">
    <citation type="submission" date="2024-04" db="EMBL/GenBank/DDBJ databases">
        <authorList>
            <person name="Rising A."/>
            <person name="Reimegard J."/>
            <person name="Sonavane S."/>
            <person name="Akerstrom W."/>
            <person name="Nylinder S."/>
            <person name="Hedman E."/>
            <person name="Kallberg Y."/>
        </authorList>
    </citation>
    <scope>NUCLEOTIDE SEQUENCE [LARGE SCALE GENOMIC DNA]</scope>
</reference>
<comment type="caution">
    <text evidence="1">The sequence shown here is derived from an EMBL/GenBank/DDBJ whole genome shotgun (WGS) entry which is preliminary data.</text>
</comment>
<keyword evidence="2" id="KW-1185">Reference proteome</keyword>
<dbReference type="Proteomes" id="UP001497382">
    <property type="component" value="Unassembled WGS sequence"/>
</dbReference>
<dbReference type="EMBL" id="CAXIEN010000394">
    <property type="protein sequence ID" value="CAL1296380.1"/>
    <property type="molecule type" value="Genomic_DNA"/>
</dbReference>
<evidence type="ECO:0008006" key="3">
    <source>
        <dbReference type="Google" id="ProtNLM"/>
    </source>
</evidence>
<accession>A0AAV2BJF1</accession>
<evidence type="ECO:0000313" key="2">
    <source>
        <dbReference type="Proteomes" id="UP001497382"/>
    </source>
</evidence>
<evidence type="ECO:0000313" key="1">
    <source>
        <dbReference type="EMBL" id="CAL1296380.1"/>
    </source>
</evidence>
<name>A0AAV2BJF1_9ARAC</name>
<proteinExistence type="predicted"/>
<sequence>MFGLIHLEKVLYAKSVESPFMKTVL</sequence>
<organism evidence="1 2">
    <name type="scientific">Larinioides sclopetarius</name>
    <dbReference type="NCBI Taxonomy" id="280406"/>
    <lineage>
        <taxon>Eukaryota</taxon>
        <taxon>Metazoa</taxon>
        <taxon>Ecdysozoa</taxon>
        <taxon>Arthropoda</taxon>
        <taxon>Chelicerata</taxon>
        <taxon>Arachnida</taxon>
        <taxon>Araneae</taxon>
        <taxon>Araneomorphae</taxon>
        <taxon>Entelegynae</taxon>
        <taxon>Araneoidea</taxon>
        <taxon>Araneidae</taxon>
        <taxon>Larinioides</taxon>
    </lineage>
</organism>
<gene>
    <name evidence="1" type="ORF">LARSCL_LOCUS19751</name>
</gene>